<accession>A0ABY3TZT4</accession>
<dbReference type="EMBL" id="CP092365">
    <property type="protein sequence ID" value="ULN51906.1"/>
    <property type="molecule type" value="Genomic_DNA"/>
</dbReference>
<gene>
    <name evidence="1" type="ORF">MIU77_13620</name>
</gene>
<dbReference type="Gene3D" id="3.40.50.720">
    <property type="entry name" value="NAD(P)-binding Rossmann-like Domain"/>
    <property type="match status" value="1"/>
</dbReference>
<name>A0ABY3TZT4_9MYCO</name>
<dbReference type="Proteomes" id="UP001055200">
    <property type="component" value="Chromosome"/>
</dbReference>
<evidence type="ECO:0000313" key="2">
    <source>
        <dbReference type="Proteomes" id="UP001055200"/>
    </source>
</evidence>
<proteinExistence type="predicted"/>
<dbReference type="RefSeq" id="WP_240170187.1">
    <property type="nucleotide sequence ID" value="NZ_CP092365.1"/>
</dbReference>
<reference evidence="1" key="1">
    <citation type="submission" date="2022-08" db="EMBL/GenBank/DDBJ databases">
        <title>Complete genome sequence of 14 non-tuberculosis mycobacteria type-strains.</title>
        <authorList>
            <person name="Igarashi Y."/>
            <person name="Osugi A."/>
            <person name="Mitarai S."/>
        </authorList>
    </citation>
    <scope>NUCLEOTIDE SEQUENCE</scope>
    <source>
        <strain evidence="1">DSM 45575</strain>
    </source>
</reference>
<keyword evidence="2" id="KW-1185">Reference proteome</keyword>
<protein>
    <submittedName>
        <fullName evidence="1">Cyclodehydratase</fullName>
    </submittedName>
</protein>
<evidence type="ECO:0000313" key="1">
    <source>
        <dbReference type="EMBL" id="ULN51906.1"/>
    </source>
</evidence>
<organism evidence="1 2">
    <name type="scientific">Mycolicibacillus parakoreensis</name>
    <dbReference type="NCBI Taxonomy" id="1069221"/>
    <lineage>
        <taxon>Bacteria</taxon>
        <taxon>Bacillati</taxon>
        <taxon>Actinomycetota</taxon>
        <taxon>Actinomycetes</taxon>
        <taxon>Mycobacteriales</taxon>
        <taxon>Mycobacteriaceae</taxon>
        <taxon>Mycolicibacillus</taxon>
    </lineage>
</organism>
<sequence length="299" mass="31611">MSRWYVLNPAMPVLLRPDDTVQLGWDPRRAVLIAPPPDLSVAALAALLRSMQTRISAVALHRRARADGLREPAALTELLTAVVAAGLARVETAPRPSSSRCPAIRVHGRGPLSDLLATSLRGCGARVEHSRQPHARLTGTDLVVLADTLVVDPRLLRELHGGRVAHLAVRVRDGVGLIGPLVIPGVTSCLDCADLHRGDRDPAWPALAAQLRETVGTADPATVLATGALALTEVNRVVAAVRGAAVDPAPPPTWNATVEFDVAAGTLLTRRWRRHPRCRCWSGAPPGAPSVRTPAGHGG</sequence>